<organism evidence="1 2">
    <name type="scientific">Gibberella nygamai</name>
    <name type="common">Bean root rot disease fungus</name>
    <name type="synonym">Fusarium nygamai</name>
    <dbReference type="NCBI Taxonomy" id="42673"/>
    <lineage>
        <taxon>Eukaryota</taxon>
        <taxon>Fungi</taxon>
        <taxon>Dikarya</taxon>
        <taxon>Ascomycota</taxon>
        <taxon>Pezizomycotina</taxon>
        <taxon>Sordariomycetes</taxon>
        <taxon>Hypocreomycetidae</taxon>
        <taxon>Hypocreales</taxon>
        <taxon>Nectriaceae</taxon>
        <taxon>Fusarium</taxon>
        <taxon>Fusarium fujikuroi species complex</taxon>
    </lineage>
</organism>
<reference evidence="1 2" key="1">
    <citation type="submission" date="2017-06" db="EMBL/GenBank/DDBJ databases">
        <title>Genome of Fusarium nygamai isolate CS10214.</title>
        <authorList>
            <person name="Gardiner D.M."/>
            <person name="Obanor F."/>
            <person name="Kazan K."/>
        </authorList>
    </citation>
    <scope>NUCLEOTIDE SEQUENCE [LARGE SCALE GENOMIC DNA]</scope>
    <source>
        <strain evidence="1 2">CS10214</strain>
    </source>
</reference>
<keyword evidence="2" id="KW-1185">Reference proteome</keyword>
<dbReference type="AlphaFoldDB" id="A0A2K0UU49"/>
<evidence type="ECO:0000313" key="1">
    <source>
        <dbReference type="EMBL" id="PNP61291.1"/>
    </source>
</evidence>
<dbReference type="STRING" id="42673.A0A2K0UU49"/>
<name>A0A2K0UU49_GIBNY</name>
<evidence type="ECO:0008006" key="3">
    <source>
        <dbReference type="Google" id="ProtNLM"/>
    </source>
</evidence>
<evidence type="ECO:0000313" key="2">
    <source>
        <dbReference type="Proteomes" id="UP000236664"/>
    </source>
</evidence>
<dbReference type="OrthoDB" id="10449631at2759"/>
<dbReference type="Gene3D" id="1.20.1250.20">
    <property type="entry name" value="MFS general substrate transporter like domains"/>
    <property type="match status" value="1"/>
</dbReference>
<accession>A0A2K0UU49</accession>
<dbReference type="EMBL" id="MTQA01000307">
    <property type="protein sequence ID" value="PNP61291.1"/>
    <property type="molecule type" value="Genomic_DNA"/>
</dbReference>
<proteinExistence type="predicted"/>
<gene>
    <name evidence="1" type="ORF">FNYG_13977</name>
</gene>
<dbReference type="InterPro" id="IPR036259">
    <property type="entry name" value="MFS_trans_sf"/>
</dbReference>
<protein>
    <recommendedName>
        <fullName evidence="3">Major facilitator superfamily (MFS) profile domain-containing protein</fullName>
    </recommendedName>
</protein>
<comment type="caution">
    <text evidence="1">The sequence shown here is derived from an EMBL/GenBank/DDBJ whole genome shotgun (WGS) entry which is preliminary data.</text>
</comment>
<dbReference type="Proteomes" id="UP000236664">
    <property type="component" value="Unassembled WGS sequence"/>
</dbReference>
<sequence length="55" mass="6214">MVILTAIPSSDVGLGIHFFLYSPRWLVMRQRDDGSLHALAQLRRVPVTDVHTQAK</sequence>